<gene>
    <name evidence="2" type="ORF">SAY87_031754</name>
</gene>
<organism evidence="2 3">
    <name type="scientific">Trapa incisa</name>
    <dbReference type="NCBI Taxonomy" id="236973"/>
    <lineage>
        <taxon>Eukaryota</taxon>
        <taxon>Viridiplantae</taxon>
        <taxon>Streptophyta</taxon>
        <taxon>Embryophyta</taxon>
        <taxon>Tracheophyta</taxon>
        <taxon>Spermatophyta</taxon>
        <taxon>Magnoliopsida</taxon>
        <taxon>eudicotyledons</taxon>
        <taxon>Gunneridae</taxon>
        <taxon>Pentapetalae</taxon>
        <taxon>rosids</taxon>
        <taxon>malvids</taxon>
        <taxon>Myrtales</taxon>
        <taxon>Lythraceae</taxon>
        <taxon>Trapa</taxon>
    </lineage>
</organism>
<sequence length="105" mass="11554">MMAISSSGLRLGDFLRQFVAENCLSSSTVSAPKIGRSSRFLLNGEFDPWHILFREEQIEFGLFLSTGVLSDETGQLERLASTDTSREDDPLGSANSDPKEIHDSS</sequence>
<dbReference type="AlphaFoldDB" id="A0AAN7KQA0"/>
<name>A0AAN7KQA0_9MYRT</name>
<evidence type="ECO:0000256" key="1">
    <source>
        <dbReference type="SAM" id="MobiDB-lite"/>
    </source>
</evidence>
<evidence type="ECO:0000313" key="3">
    <source>
        <dbReference type="Proteomes" id="UP001345219"/>
    </source>
</evidence>
<feature type="region of interest" description="Disordered" evidence="1">
    <location>
        <begin position="78"/>
        <end position="105"/>
    </location>
</feature>
<protein>
    <submittedName>
        <fullName evidence="2">Uncharacterized protein</fullName>
    </submittedName>
</protein>
<keyword evidence="3" id="KW-1185">Reference proteome</keyword>
<dbReference type="EMBL" id="JAXIOK010000005">
    <property type="protein sequence ID" value="KAK4771222.1"/>
    <property type="molecule type" value="Genomic_DNA"/>
</dbReference>
<accession>A0AAN7KQA0</accession>
<reference evidence="2 3" key="1">
    <citation type="journal article" date="2023" name="Hortic Res">
        <title>Pangenome of water caltrop reveals structural variations and asymmetric subgenome divergence after allopolyploidization.</title>
        <authorList>
            <person name="Zhang X."/>
            <person name="Chen Y."/>
            <person name="Wang L."/>
            <person name="Yuan Y."/>
            <person name="Fang M."/>
            <person name="Shi L."/>
            <person name="Lu R."/>
            <person name="Comes H.P."/>
            <person name="Ma Y."/>
            <person name="Chen Y."/>
            <person name="Huang G."/>
            <person name="Zhou Y."/>
            <person name="Zheng Z."/>
            <person name="Qiu Y."/>
        </authorList>
    </citation>
    <scope>NUCLEOTIDE SEQUENCE [LARGE SCALE GENOMIC DNA]</scope>
    <source>
        <tissue evidence="2">Roots</tissue>
    </source>
</reference>
<comment type="caution">
    <text evidence="2">The sequence shown here is derived from an EMBL/GenBank/DDBJ whole genome shotgun (WGS) entry which is preliminary data.</text>
</comment>
<dbReference type="Proteomes" id="UP001345219">
    <property type="component" value="Chromosome 24"/>
</dbReference>
<evidence type="ECO:0000313" key="2">
    <source>
        <dbReference type="EMBL" id="KAK4771222.1"/>
    </source>
</evidence>
<proteinExistence type="predicted"/>